<keyword evidence="9" id="KW-1185">Reference proteome</keyword>
<dbReference type="InterPro" id="IPR002197">
    <property type="entry name" value="HTH_Fis"/>
</dbReference>
<dbReference type="Gene3D" id="3.40.50.2300">
    <property type="match status" value="1"/>
</dbReference>
<dbReference type="GO" id="GO:0000156">
    <property type="term" value="F:phosphorelay response regulator activity"/>
    <property type="evidence" value="ECO:0007669"/>
    <property type="project" value="InterPro"/>
</dbReference>
<dbReference type="PRINTS" id="PR01590">
    <property type="entry name" value="HTHFIS"/>
</dbReference>
<evidence type="ECO:0000256" key="3">
    <source>
        <dbReference type="ARBA" id="ARBA00023015"/>
    </source>
</evidence>
<evidence type="ECO:0000259" key="5">
    <source>
        <dbReference type="Pfam" id="PF02954"/>
    </source>
</evidence>
<protein>
    <submittedName>
        <fullName evidence="8">PrpR N-terminal domain-containing protein</fullName>
    </submittedName>
</protein>
<keyword evidence="4" id="KW-0804">Transcription</keyword>
<dbReference type="SUPFAM" id="SSF46689">
    <property type="entry name" value="Homeodomain-like"/>
    <property type="match status" value="1"/>
</dbReference>
<evidence type="ECO:0000256" key="2">
    <source>
        <dbReference type="ARBA" id="ARBA00022840"/>
    </source>
</evidence>
<sequence length="577" mass="64877">MTAKILCIVPYPGLRNKVQHFFKQLTTENADLDIQIQIELANLANKNNLAALVKNNDFDLLLSRGGTVAFLEKQTNVPVIDIGISQYDIIRTIKSIPDLSKSAIICYDAFDQAISQTLAQFNIKMTKYVVQKKMDIKNAMAKLAASGYHNIICDSGIIVASNNIYHLNSYLIESGDEVVYQALKTCFLLLREKETNINYFNLLSETLAAFHNYTLFFEKDNYFNVLFSTNKKKAAFLAKKVRKALSDATPIVTWANSSWHVVVTQTTNFSIATLDYLGKAPSSSQTHFDADYISSVYSTCYDNQFFKLLRHYSHLQAPVAIIGADGLEKEYLGSLIFKETDAAAPIQISLSDHESLSKALADNDSIFFDNHHLIQITGLEKLPASDQNDFFEFIRKSNLDGRNKLIFLITQPYGTKLNISFPDYLTVNELFLKPLNAMSYDVFNQLVHSILNDFNLKTGKTFSGISDTALDHLSSYPWPHNYREFIHVLTTALAVADAPILKGKDIDLILTQLAVSEKSQPEQAALKVASPAHRGLSLHDIIVQDIKQALKENNGNKTKTAKELNISRATLWRYLKR</sequence>
<dbReference type="AlphaFoldDB" id="A0AA47B468"/>
<feature type="domain" description="NorR-like AAA+ ATPase lid" evidence="7">
    <location>
        <begin position="445"/>
        <end position="517"/>
    </location>
</feature>
<accession>A0AA47B468</accession>
<dbReference type="InterPro" id="IPR027417">
    <property type="entry name" value="P-loop_NTPase"/>
</dbReference>
<evidence type="ECO:0000259" key="7">
    <source>
        <dbReference type="Pfam" id="PF25601"/>
    </source>
</evidence>
<evidence type="ECO:0000313" key="8">
    <source>
        <dbReference type="EMBL" id="UZX29719.1"/>
    </source>
</evidence>
<dbReference type="GO" id="GO:0005524">
    <property type="term" value="F:ATP binding"/>
    <property type="evidence" value="ECO:0007669"/>
    <property type="project" value="InterPro"/>
</dbReference>
<reference evidence="8" key="1">
    <citation type="submission" date="2021-09" db="EMBL/GenBank/DDBJ databases">
        <title>Lactobacillus species from Apis mellifera, Switzerland.</title>
        <authorList>
            <person name="Pfister J."/>
            <person name="Brown A."/>
            <person name="Neumann P."/>
            <person name="Collaud A."/>
            <person name="Retschnig G."/>
            <person name="Perreten V."/>
        </authorList>
    </citation>
    <scope>NUCLEOTIDE SEQUENCE</scope>
    <source>
        <strain evidence="8">IBH002</strain>
    </source>
</reference>
<dbReference type="InterPro" id="IPR010524">
    <property type="entry name" value="Sig_transdc_resp-reg_PrpR_N"/>
</dbReference>
<dbReference type="RefSeq" id="WP_179853363.1">
    <property type="nucleotide sequence ID" value="NZ_CP084389.1"/>
</dbReference>
<keyword evidence="1" id="KW-0547">Nucleotide-binding</keyword>
<evidence type="ECO:0000256" key="1">
    <source>
        <dbReference type="ARBA" id="ARBA00022741"/>
    </source>
</evidence>
<dbReference type="SUPFAM" id="SSF159800">
    <property type="entry name" value="PrpR receptor domain-like"/>
    <property type="match status" value="1"/>
</dbReference>
<dbReference type="Gene3D" id="1.10.8.60">
    <property type="match status" value="1"/>
</dbReference>
<dbReference type="InterPro" id="IPR058031">
    <property type="entry name" value="AAA_lid_NorR"/>
</dbReference>
<dbReference type="GO" id="GO:0043565">
    <property type="term" value="F:sequence-specific DNA binding"/>
    <property type="evidence" value="ECO:0007669"/>
    <property type="project" value="InterPro"/>
</dbReference>
<dbReference type="Gene3D" id="1.10.10.60">
    <property type="entry name" value="Homeodomain-like"/>
    <property type="match status" value="1"/>
</dbReference>
<name>A0AA47B468_9LACO</name>
<keyword evidence="3" id="KW-0805">Transcription regulation</keyword>
<proteinExistence type="predicted"/>
<dbReference type="SUPFAM" id="SSF52540">
    <property type="entry name" value="P-loop containing nucleoside triphosphate hydrolases"/>
    <property type="match status" value="1"/>
</dbReference>
<evidence type="ECO:0000313" key="9">
    <source>
        <dbReference type="Proteomes" id="UP001164557"/>
    </source>
</evidence>
<dbReference type="Pfam" id="PF06506">
    <property type="entry name" value="PrpR_N"/>
    <property type="match status" value="1"/>
</dbReference>
<evidence type="ECO:0000259" key="6">
    <source>
        <dbReference type="Pfam" id="PF06506"/>
    </source>
</evidence>
<dbReference type="EMBL" id="CP084389">
    <property type="protein sequence ID" value="UZX29719.1"/>
    <property type="molecule type" value="Genomic_DNA"/>
</dbReference>
<dbReference type="Gene3D" id="3.40.50.10660">
    <property type="entry name" value="PrpR receptor domain-like"/>
    <property type="match status" value="1"/>
</dbReference>
<feature type="domain" description="DNA binding HTH" evidence="5">
    <location>
        <begin position="546"/>
        <end position="577"/>
    </location>
</feature>
<dbReference type="Pfam" id="PF02954">
    <property type="entry name" value="HTH_8"/>
    <property type="match status" value="1"/>
</dbReference>
<feature type="domain" description="Signal transduction response regulator propionate catabolism activator N-terminal" evidence="6">
    <location>
        <begin position="32"/>
        <end position="191"/>
    </location>
</feature>
<evidence type="ECO:0000256" key="4">
    <source>
        <dbReference type="ARBA" id="ARBA00023163"/>
    </source>
</evidence>
<dbReference type="Proteomes" id="UP001164557">
    <property type="component" value="Chromosome"/>
</dbReference>
<gene>
    <name evidence="8" type="ORF">LDX53_00290</name>
</gene>
<keyword evidence="2" id="KW-0067">ATP-binding</keyword>
<dbReference type="InterPro" id="IPR009057">
    <property type="entry name" value="Homeodomain-like_sf"/>
</dbReference>
<dbReference type="Pfam" id="PF25601">
    <property type="entry name" value="AAA_lid_14"/>
    <property type="match status" value="1"/>
</dbReference>
<dbReference type="PANTHER" id="PTHR32071">
    <property type="entry name" value="TRANSCRIPTIONAL REGULATORY PROTEIN"/>
    <property type="match status" value="1"/>
</dbReference>
<organism evidence="8 9">
    <name type="scientific">Lactobacillus helsingborgensis</name>
    <dbReference type="NCBI Taxonomy" id="1218494"/>
    <lineage>
        <taxon>Bacteria</taxon>
        <taxon>Bacillati</taxon>
        <taxon>Bacillota</taxon>
        <taxon>Bacilli</taxon>
        <taxon>Lactobacillales</taxon>
        <taxon>Lactobacillaceae</taxon>
        <taxon>Lactobacillus</taxon>
    </lineage>
</organism>